<dbReference type="InterPro" id="IPR015422">
    <property type="entry name" value="PyrdxlP-dep_Trfase_small"/>
</dbReference>
<dbReference type="InterPro" id="IPR054542">
    <property type="entry name" value="Cys_met_metab_PP"/>
</dbReference>
<accession>A0A9W6SSR0</accession>
<dbReference type="EMBL" id="BSXN01000006">
    <property type="protein sequence ID" value="GME66576.1"/>
    <property type="molecule type" value="Genomic_DNA"/>
</dbReference>
<dbReference type="FunFam" id="3.90.1150.10:FF:000066">
    <property type="entry name" value="Putative cystathionine beta-lyase"/>
    <property type="match status" value="1"/>
</dbReference>
<dbReference type="AlphaFoldDB" id="A0A9W6SSR0"/>
<proteinExistence type="inferred from homology"/>
<dbReference type="PROSITE" id="PS00868">
    <property type="entry name" value="CYS_MET_METAB_PP"/>
    <property type="match status" value="1"/>
</dbReference>
<dbReference type="PIRSF" id="PIRSF001434">
    <property type="entry name" value="CGS"/>
    <property type="match status" value="1"/>
</dbReference>
<dbReference type="GO" id="GO:0019346">
    <property type="term" value="P:transsulfuration"/>
    <property type="evidence" value="ECO:0007669"/>
    <property type="project" value="InterPro"/>
</dbReference>
<dbReference type="InterPro" id="IPR015424">
    <property type="entry name" value="PyrdxlP-dep_Trfase"/>
</dbReference>
<keyword evidence="6" id="KW-1185">Reference proteome</keyword>
<sequence>MAGLSTNLVHADDSLERVPDVVQPINITTTFKYSDDPEELVIAKQIDDTKISTGRPVYSRLSHPNSTKCEEVLSTLLNGHVVIYNSGLSAFFAALTYYAPKVLSIGNGYHGCHGIANIFTRLNGLKQVTLDVNEIDQHIGKGDVIHLETPVNPEGIAFDIKFFADKAHSKGAFLIVDATFAPPPLQDPFLHGADMVLHSATKYFGGHSDLLAGCLVTKDPEVKYQLVRDRVYLGTNIGNLESYLLLRSLRTYEMRILKQSENATKLVKYLADNIDKYSALEKVYHASLEVDEKPFIKEQLSGGFPPVFSIIVKDPSVARQLPSKLKYFHHATSLGGVESLIEWRAMSDSKVIETLLRVSCGVENVEDMIADFDQALSSFN</sequence>
<feature type="modified residue" description="N6-(pyridoxal phosphate)lysine" evidence="3">
    <location>
        <position position="202"/>
    </location>
</feature>
<dbReference type="Proteomes" id="UP001165120">
    <property type="component" value="Unassembled WGS sequence"/>
</dbReference>
<dbReference type="Gene3D" id="3.90.1150.10">
    <property type="entry name" value="Aspartate Aminotransferase, domain 1"/>
    <property type="match status" value="1"/>
</dbReference>
<dbReference type="GO" id="GO:0016846">
    <property type="term" value="F:carbon-sulfur lyase activity"/>
    <property type="evidence" value="ECO:0007669"/>
    <property type="project" value="TreeGrafter"/>
</dbReference>
<evidence type="ECO:0000256" key="1">
    <source>
        <dbReference type="ARBA" id="ARBA00001933"/>
    </source>
</evidence>
<dbReference type="Pfam" id="PF01053">
    <property type="entry name" value="Cys_Met_Meta_PP"/>
    <property type="match status" value="1"/>
</dbReference>
<name>A0A9W6SSR0_CANBO</name>
<dbReference type="GO" id="GO:0005737">
    <property type="term" value="C:cytoplasm"/>
    <property type="evidence" value="ECO:0007669"/>
    <property type="project" value="TreeGrafter"/>
</dbReference>
<evidence type="ECO:0000256" key="4">
    <source>
        <dbReference type="RuleBase" id="RU362118"/>
    </source>
</evidence>
<dbReference type="SUPFAM" id="SSF53383">
    <property type="entry name" value="PLP-dependent transferases"/>
    <property type="match status" value="1"/>
</dbReference>
<dbReference type="Gene3D" id="3.40.640.10">
    <property type="entry name" value="Type I PLP-dependent aspartate aminotransferase-like (Major domain)"/>
    <property type="match status" value="1"/>
</dbReference>
<dbReference type="FunFam" id="3.40.640.10:FF:000072">
    <property type="entry name" value="Putative cystathionine beta-lyase"/>
    <property type="match status" value="1"/>
</dbReference>
<evidence type="ECO:0000313" key="5">
    <source>
        <dbReference type="EMBL" id="GME66576.1"/>
    </source>
</evidence>
<dbReference type="InterPro" id="IPR000277">
    <property type="entry name" value="Cys/Met-Metab_PyrdxlP-dep_enz"/>
</dbReference>
<organism evidence="5 6">
    <name type="scientific">Candida boidinii</name>
    <name type="common">Yeast</name>
    <dbReference type="NCBI Taxonomy" id="5477"/>
    <lineage>
        <taxon>Eukaryota</taxon>
        <taxon>Fungi</taxon>
        <taxon>Dikarya</taxon>
        <taxon>Ascomycota</taxon>
        <taxon>Saccharomycotina</taxon>
        <taxon>Pichiomycetes</taxon>
        <taxon>Pichiales</taxon>
        <taxon>Pichiaceae</taxon>
        <taxon>Ogataea</taxon>
        <taxon>Ogataea/Candida clade</taxon>
    </lineage>
</organism>
<protein>
    <submittedName>
        <fullName evidence="5">Unnamed protein product</fullName>
    </submittedName>
</protein>
<comment type="cofactor">
    <cofactor evidence="1 4">
        <name>pyridoxal 5'-phosphate</name>
        <dbReference type="ChEBI" id="CHEBI:597326"/>
    </cofactor>
</comment>
<keyword evidence="2 3" id="KW-0663">Pyridoxal phosphate</keyword>
<dbReference type="InterPro" id="IPR015421">
    <property type="entry name" value="PyrdxlP-dep_Trfase_major"/>
</dbReference>
<comment type="similarity">
    <text evidence="4">Belongs to the trans-sulfuration enzymes family.</text>
</comment>
<dbReference type="PANTHER" id="PTHR11808:SF35">
    <property type="entry name" value="CYSTATHIONINE GAMMA-SYNTHASE (AFU_ORTHOLOGUE AFUA_7G01590)"/>
    <property type="match status" value="1"/>
</dbReference>
<evidence type="ECO:0000256" key="3">
    <source>
        <dbReference type="PIRSR" id="PIRSR001434-2"/>
    </source>
</evidence>
<dbReference type="GO" id="GO:0030170">
    <property type="term" value="F:pyridoxal phosphate binding"/>
    <property type="evidence" value="ECO:0007669"/>
    <property type="project" value="InterPro"/>
</dbReference>
<reference evidence="5" key="1">
    <citation type="submission" date="2023-04" db="EMBL/GenBank/DDBJ databases">
        <title>Candida boidinii NBRC 10035.</title>
        <authorList>
            <person name="Ichikawa N."/>
            <person name="Sato H."/>
            <person name="Tonouchi N."/>
        </authorList>
    </citation>
    <scope>NUCLEOTIDE SEQUENCE</scope>
    <source>
        <strain evidence="5">NBRC 10035</strain>
    </source>
</reference>
<comment type="caution">
    <text evidence="5">The sequence shown here is derived from an EMBL/GenBank/DDBJ whole genome shotgun (WGS) entry which is preliminary data.</text>
</comment>
<dbReference type="PANTHER" id="PTHR11808">
    <property type="entry name" value="TRANS-SULFURATION ENZYME FAMILY MEMBER"/>
    <property type="match status" value="1"/>
</dbReference>
<gene>
    <name evidence="5" type="ORF">Cboi02_000004100</name>
</gene>
<evidence type="ECO:0000256" key="2">
    <source>
        <dbReference type="ARBA" id="ARBA00022898"/>
    </source>
</evidence>
<evidence type="ECO:0000313" key="6">
    <source>
        <dbReference type="Proteomes" id="UP001165120"/>
    </source>
</evidence>